<dbReference type="InterPro" id="IPR045153">
    <property type="entry name" value="Est1/Ebs1-like"/>
</dbReference>
<dbReference type="InterPro" id="IPR011990">
    <property type="entry name" value="TPR-like_helical_dom_sf"/>
</dbReference>
<dbReference type="Proteomes" id="UP000053831">
    <property type="component" value="Unassembled WGS sequence"/>
</dbReference>
<dbReference type="SUPFAM" id="SSF48452">
    <property type="entry name" value="TPR-like"/>
    <property type="match status" value="1"/>
</dbReference>
<evidence type="ECO:0000256" key="1">
    <source>
        <dbReference type="RuleBase" id="RU369098"/>
    </source>
</evidence>
<name>A0A0M8MSQ7_ESCWE</name>
<dbReference type="EMBL" id="LGSR01000020">
    <property type="protein sequence ID" value="KOS18606.1"/>
    <property type="molecule type" value="Genomic_DNA"/>
</dbReference>
<evidence type="ECO:0000259" key="3">
    <source>
        <dbReference type="Pfam" id="PF10373"/>
    </source>
</evidence>
<dbReference type="Pfam" id="PF10374">
    <property type="entry name" value="EST1"/>
    <property type="match status" value="1"/>
</dbReference>
<comment type="subcellular location">
    <subcellularLocation>
        <location evidence="1">Nucleus</location>
    </subcellularLocation>
</comment>
<dbReference type="PANTHER" id="PTHR15696">
    <property type="entry name" value="SMG-7 SUPPRESSOR WITH MORPHOLOGICAL EFFECT ON GENITALIA PROTEIN 7"/>
    <property type="match status" value="1"/>
</dbReference>
<dbReference type="GO" id="GO:0000184">
    <property type="term" value="P:nuclear-transcribed mRNA catabolic process, nonsense-mediated decay"/>
    <property type="evidence" value="ECO:0007669"/>
    <property type="project" value="UniProtKB-KW"/>
</dbReference>
<feature type="domain" description="DNA/RNA-binding" evidence="3">
    <location>
        <begin position="199"/>
        <end position="471"/>
    </location>
</feature>
<feature type="compositionally biased region" description="Polar residues" evidence="2">
    <location>
        <begin position="855"/>
        <end position="875"/>
    </location>
</feature>
<keyword evidence="1" id="KW-0866">Nonsense-mediated mRNA decay</keyword>
<proteinExistence type="predicted"/>
<feature type="compositionally biased region" description="Polar residues" evidence="2">
    <location>
        <begin position="606"/>
        <end position="619"/>
    </location>
</feature>
<accession>A0A0M8MSQ7</accession>
<feature type="region of interest" description="Disordered" evidence="2">
    <location>
        <begin position="781"/>
        <end position="803"/>
    </location>
</feature>
<dbReference type="InterPro" id="IPR018834">
    <property type="entry name" value="DNA/RNA-bd_Est1-type"/>
</dbReference>
<sequence length="895" mass="99192">MASSEDLASDSWHDALKLRKLLLRHLQKLHDANAAGLDASHFDAIETCLDRFRLACVTTIFHDFDFAVSQNVEEALWTVHTSIKNEYGRILARARQQPSRSVEQRKVEKLYSSFLSVAHYFYKTYIQRLNARYGIDELKRAAAGILVEQLVTKDTISPVPEALRAKVLTSCHHTLIRLGDLSRYRIQGASHSSSSAAAALTYYSLAHHLEPQSGFALHQMGIVHLNQGNHLEIVYHFYRAWTVDKPHPLAKPNLEREFKSLLSGQPARRSSPVDREAMAIEALTMWFVRLHAHFYKGQENGPKQEELEKEVVHRLEMTSRNATSRFTLLKMALVNIAAHHVSAERYNDLASSLFYQYTTCFNVRFVLILCGLLKAELEDKDDSSTPEAQKTDAGSESFLPVLRIYCLWLAAHREEVFGAADALGVLIPNMTQALARVFTLLCLETYNQESIQTAPYLMEEDIEIRGFLPLTTDRLPEACRVFCDETGNSKPYPPIASSRLTAARATAARTLDILRCAYFFTEDQAVPLAYRIEENSLIFEHRPATQLTQAPASGNDATDPPKETPELLPRGHQSKSEEAQAAPVDPVPASNKSPPQEIHDEPNLDQPIQESFSSSNYDTSCDMDDADSTVINMLTPFLKPPTPQPQQHPRSPAEFSYGMHTSTANEIFASTDVGPTPTKSISSGKFEPLPWGWFNTPNPSSQAQDLALSAGKDAFQRYHGVMGSPRMPLASAKLPEDPFATPGRPCFNSFGRTIVDETATSSSSMAGEQAHRERLLQSFGASGQPRTSAFSQWAQHPNPSRHSVPISAGWDPRAFDSVPLSSGTSTFSPSSSLYHGTPMNGAGLNGLAAGHVMRSGSQDVSGRESGQLSGRQFQVDRTTSNYDEAILKAAYLGRR</sequence>
<comment type="caution">
    <text evidence="5">The sequence shown here is derived from an EMBL/GenBank/DDBJ whole genome shotgun (WGS) entry which is preliminary data.</text>
</comment>
<reference evidence="5 6" key="1">
    <citation type="submission" date="2015-07" db="EMBL/GenBank/DDBJ databases">
        <title>The genome of the fungus Escovopsis weberi, a specialized disease agent of ant agriculture.</title>
        <authorList>
            <person name="de Man T.J."/>
            <person name="Stajich J.E."/>
            <person name="Kubicek C.P."/>
            <person name="Chenthamara K."/>
            <person name="Atanasova L."/>
            <person name="Druzhinina I.S."/>
            <person name="Birnbaum S."/>
            <person name="Barribeau S.M."/>
            <person name="Teiling C."/>
            <person name="Suen G."/>
            <person name="Currie C."/>
            <person name="Gerardo N.M."/>
        </authorList>
    </citation>
    <scope>NUCLEOTIDE SEQUENCE [LARGE SCALE GENOMIC DNA]</scope>
</reference>
<dbReference type="GO" id="GO:0005634">
    <property type="term" value="C:nucleus"/>
    <property type="evidence" value="ECO:0007669"/>
    <property type="project" value="UniProtKB-SubCell"/>
</dbReference>
<evidence type="ECO:0000313" key="6">
    <source>
        <dbReference type="Proteomes" id="UP000053831"/>
    </source>
</evidence>
<keyword evidence="6" id="KW-1185">Reference proteome</keyword>
<evidence type="ECO:0000256" key="2">
    <source>
        <dbReference type="SAM" id="MobiDB-lite"/>
    </source>
</evidence>
<feature type="compositionally biased region" description="Polar residues" evidence="2">
    <location>
        <begin position="781"/>
        <end position="801"/>
    </location>
</feature>
<dbReference type="Gene3D" id="1.25.40.10">
    <property type="entry name" value="Tetratricopeptide repeat domain"/>
    <property type="match status" value="1"/>
</dbReference>
<organism evidence="5 6">
    <name type="scientific">Escovopsis weberi</name>
    <dbReference type="NCBI Taxonomy" id="150374"/>
    <lineage>
        <taxon>Eukaryota</taxon>
        <taxon>Fungi</taxon>
        <taxon>Dikarya</taxon>
        <taxon>Ascomycota</taxon>
        <taxon>Pezizomycotina</taxon>
        <taxon>Sordariomycetes</taxon>
        <taxon>Hypocreomycetidae</taxon>
        <taxon>Hypocreales</taxon>
        <taxon>Hypocreaceae</taxon>
        <taxon>Escovopsis</taxon>
    </lineage>
</organism>
<dbReference type="InterPro" id="IPR019458">
    <property type="entry name" value="Est1-like_N"/>
</dbReference>
<dbReference type="OrthoDB" id="69928at2759"/>
<comment type="function">
    <text evidence="1">Plays a role in nonsense-mediated mRNA decay.</text>
</comment>
<dbReference type="PANTHER" id="PTHR15696:SF36">
    <property type="entry name" value="NONSENSE-MEDIATED MRNA DECAY FACTOR"/>
    <property type="match status" value="1"/>
</dbReference>
<dbReference type="STRING" id="150374.A0A0M8MSQ7"/>
<protein>
    <recommendedName>
        <fullName evidence="1">Nonsense-mediated mRNA decay factor</fullName>
    </recommendedName>
</protein>
<dbReference type="AlphaFoldDB" id="A0A0M8MSQ7"/>
<feature type="region of interest" description="Disordered" evidence="2">
    <location>
        <begin position="854"/>
        <end position="875"/>
    </location>
</feature>
<gene>
    <name evidence="5" type="ORF">ESCO_000710</name>
</gene>
<evidence type="ECO:0000313" key="5">
    <source>
        <dbReference type="EMBL" id="KOS18606.1"/>
    </source>
</evidence>
<feature type="domain" description="Telomerase activating protein Est1-like N-terminal" evidence="4">
    <location>
        <begin position="71"/>
        <end position="187"/>
    </location>
</feature>
<feature type="region of interest" description="Disordered" evidence="2">
    <location>
        <begin position="549"/>
        <end position="625"/>
    </location>
</feature>
<evidence type="ECO:0000259" key="4">
    <source>
        <dbReference type="Pfam" id="PF10374"/>
    </source>
</evidence>
<keyword evidence="1" id="KW-0539">Nucleus</keyword>
<dbReference type="Pfam" id="PF10373">
    <property type="entry name" value="EST1_DNA_bind"/>
    <property type="match status" value="1"/>
</dbReference>